<dbReference type="InterPro" id="IPR004408">
    <property type="entry name" value="Biotin_CoA_COase_ligase"/>
</dbReference>
<dbReference type="Proteomes" id="UP000185511">
    <property type="component" value="Chromosome"/>
</dbReference>
<keyword evidence="3" id="KW-0067">ATP-binding</keyword>
<dbReference type="KEGG" id="acad:UA74_26860"/>
<feature type="domain" description="BPL/LPL catalytic" evidence="6">
    <location>
        <begin position="26"/>
        <end position="215"/>
    </location>
</feature>
<dbReference type="InterPro" id="IPR003142">
    <property type="entry name" value="BPL_C"/>
</dbReference>
<dbReference type="CDD" id="cd16442">
    <property type="entry name" value="BPL"/>
    <property type="match status" value="1"/>
</dbReference>
<keyword evidence="8" id="KW-1185">Reference proteome</keyword>
<proteinExistence type="predicted"/>
<accession>A0AAC9PUR2</accession>
<evidence type="ECO:0000256" key="4">
    <source>
        <dbReference type="ARBA" id="ARBA00023267"/>
    </source>
</evidence>
<evidence type="ECO:0000256" key="1">
    <source>
        <dbReference type="ARBA" id="ARBA00022598"/>
    </source>
</evidence>
<dbReference type="SUPFAM" id="SSF55681">
    <property type="entry name" value="Class II aaRS and biotin synthetases"/>
    <property type="match status" value="1"/>
</dbReference>
<dbReference type="NCBIfam" id="TIGR00121">
    <property type="entry name" value="birA_ligase"/>
    <property type="match status" value="1"/>
</dbReference>
<evidence type="ECO:0000259" key="6">
    <source>
        <dbReference type="PROSITE" id="PS51733"/>
    </source>
</evidence>
<dbReference type="PANTHER" id="PTHR12835:SF5">
    <property type="entry name" value="BIOTIN--PROTEIN LIGASE"/>
    <property type="match status" value="1"/>
</dbReference>
<dbReference type="GO" id="GO:0004077">
    <property type="term" value="F:biotin--[biotin carboxyl-carrier protein] ligase activity"/>
    <property type="evidence" value="ECO:0007669"/>
    <property type="project" value="UniProtKB-EC"/>
</dbReference>
<dbReference type="Gene3D" id="2.30.30.100">
    <property type="match status" value="1"/>
</dbReference>
<reference evidence="8" key="1">
    <citation type="submission" date="2016-06" db="EMBL/GenBank/DDBJ databases">
        <title>Complete genome sequence of Actinoalloteichus fjordicus DSM 46855 (=ADI127-17), type strain of the new species Actinoalloteichus fjordicus.</title>
        <authorList>
            <person name="Ruckert C."/>
            <person name="Nouioui I."/>
            <person name="Willmese J."/>
            <person name="van Wezel G."/>
            <person name="Klenk H.-P."/>
            <person name="Kalinowski J."/>
            <person name="Zotchev S.B."/>
        </authorList>
    </citation>
    <scope>NUCLEOTIDE SEQUENCE [LARGE SCALE GENOMIC DNA]</scope>
    <source>
        <strain evidence="8">ADI127-7</strain>
    </source>
</reference>
<dbReference type="InterPro" id="IPR008988">
    <property type="entry name" value="Transcriptional_repressor_C"/>
</dbReference>
<dbReference type="PANTHER" id="PTHR12835">
    <property type="entry name" value="BIOTIN PROTEIN LIGASE"/>
    <property type="match status" value="1"/>
</dbReference>
<dbReference type="GO" id="GO:0005737">
    <property type="term" value="C:cytoplasm"/>
    <property type="evidence" value="ECO:0007669"/>
    <property type="project" value="TreeGrafter"/>
</dbReference>
<dbReference type="GO" id="GO:0005524">
    <property type="term" value="F:ATP binding"/>
    <property type="evidence" value="ECO:0007669"/>
    <property type="project" value="UniProtKB-KW"/>
</dbReference>
<evidence type="ECO:0000256" key="2">
    <source>
        <dbReference type="ARBA" id="ARBA00022741"/>
    </source>
</evidence>
<dbReference type="Pfam" id="PF02237">
    <property type="entry name" value="BPL_C"/>
    <property type="match status" value="1"/>
</dbReference>
<dbReference type="SUPFAM" id="SSF50037">
    <property type="entry name" value="C-terminal domain of transcriptional repressors"/>
    <property type="match status" value="1"/>
</dbReference>
<name>A0AAC9PUR2_9PSEU</name>
<dbReference type="Gene3D" id="3.30.930.10">
    <property type="entry name" value="Bira Bifunctional Protein, Domain 2"/>
    <property type="match status" value="1"/>
</dbReference>
<organism evidence="7 8">
    <name type="scientific">Actinoalloteichus fjordicus</name>
    <dbReference type="NCBI Taxonomy" id="1612552"/>
    <lineage>
        <taxon>Bacteria</taxon>
        <taxon>Bacillati</taxon>
        <taxon>Actinomycetota</taxon>
        <taxon>Actinomycetes</taxon>
        <taxon>Pseudonocardiales</taxon>
        <taxon>Pseudonocardiaceae</taxon>
        <taxon>Actinoalloteichus</taxon>
    </lineage>
</organism>
<evidence type="ECO:0000256" key="5">
    <source>
        <dbReference type="ARBA" id="ARBA00024227"/>
    </source>
</evidence>
<evidence type="ECO:0000256" key="3">
    <source>
        <dbReference type="ARBA" id="ARBA00022840"/>
    </source>
</evidence>
<dbReference type="PROSITE" id="PS51733">
    <property type="entry name" value="BPL_LPL_CATALYTIC"/>
    <property type="match status" value="1"/>
</dbReference>
<evidence type="ECO:0000313" key="8">
    <source>
        <dbReference type="Proteomes" id="UP000185511"/>
    </source>
</evidence>
<dbReference type="Pfam" id="PF03099">
    <property type="entry name" value="BPL_LplA_LipB"/>
    <property type="match status" value="1"/>
</dbReference>
<gene>
    <name evidence="7" type="ORF">UA74_26860</name>
</gene>
<dbReference type="InterPro" id="IPR045864">
    <property type="entry name" value="aa-tRNA-synth_II/BPL/LPL"/>
</dbReference>
<keyword evidence="4" id="KW-0092">Biotin</keyword>
<keyword evidence="2" id="KW-0547">Nucleotide-binding</keyword>
<dbReference type="AlphaFoldDB" id="A0AAC9PUR2"/>
<dbReference type="EMBL" id="CP016076">
    <property type="protein sequence ID" value="APU17377.1"/>
    <property type="molecule type" value="Genomic_DNA"/>
</dbReference>
<keyword evidence="1 7" id="KW-0436">Ligase</keyword>
<dbReference type="InterPro" id="IPR004143">
    <property type="entry name" value="BPL_LPL_catalytic"/>
</dbReference>
<evidence type="ECO:0000313" key="7">
    <source>
        <dbReference type="EMBL" id="APU17377.1"/>
    </source>
</evidence>
<protein>
    <recommendedName>
        <fullName evidence="5">biotin--[biotin carboxyl-carrier protein] ligase</fullName>
        <ecNumber evidence="5">6.3.4.15</ecNumber>
    </recommendedName>
</protein>
<dbReference type="EC" id="6.3.4.15" evidence="5"/>
<sequence length="287" mass="29498">MAEHPERTPLDQEVLRAALLGPAGAYAALDVVPTTGSTNADVAAAAQAGAPDRVVLIAEEQTGGRGRQSRAWASPAGAGLYLSLLLRPEGVSPVHFGWLPLLAGLALTRAVRSACGVEAAMKWPNDLLVGPAERKCAGILAEAVVPVGRAGGGPASPAVVVGLGLNVDHQPDELPARPTGPQATSLRAEGAVGLDRAALAIRLLGELDTVERAWRSQGGDVVRSGQLAAYREASATLGRRVRVELAGDHSVLGTAVDVDEAGRLLVRSDSGRTEAFSAGDVVHLRAR</sequence>
<dbReference type="RefSeq" id="WP_075744290.1">
    <property type="nucleotide sequence ID" value="NZ_CP016076.1"/>
</dbReference>